<protein>
    <submittedName>
        <fullName evidence="9">OLC1v1004712C1</fullName>
    </submittedName>
</protein>
<feature type="active site" evidence="6">
    <location>
        <position position="338"/>
    </location>
</feature>
<keyword evidence="7" id="KW-0732">Signal</keyword>
<name>A0AAV1DFM4_OLDCO</name>
<keyword evidence="3" id="KW-0064">Aspartyl protease</keyword>
<dbReference type="PANTHER" id="PTHR47967">
    <property type="entry name" value="OS07G0603500 PROTEIN-RELATED"/>
    <property type="match status" value="1"/>
</dbReference>
<organism evidence="9 10">
    <name type="scientific">Oldenlandia corymbosa var. corymbosa</name>
    <dbReference type="NCBI Taxonomy" id="529605"/>
    <lineage>
        <taxon>Eukaryota</taxon>
        <taxon>Viridiplantae</taxon>
        <taxon>Streptophyta</taxon>
        <taxon>Embryophyta</taxon>
        <taxon>Tracheophyta</taxon>
        <taxon>Spermatophyta</taxon>
        <taxon>Magnoliopsida</taxon>
        <taxon>eudicotyledons</taxon>
        <taxon>Gunneridae</taxon>
        <taxon>Pentapetalae</taxon>
        <taxon>asterids</taxon>
        <taxon>lamiids</taxon>
        <taxon>Gentianales</taxon>
        <taxon>Rubiaceae</taxon>
        <taxon>Rubioideae</taxon>
        <taxon>Spermacoceae</taxon>
        <taxon>Hedyotis-Oldenlandia complex</taxon>
        <taxon>Oldenlandia</taxon>
    </lineage>
</organism>
<dbReference type="PROSITE" id="PS51767">
    <property type="entry name" value="PEPTIDASE_A1"/>
    <property type="match status" value="1"/>
</dbReference>
<dbReference type="PRINTS" id="PR00792">
    <property type="entry name" value="PEPSIN"/>
</dbReference>
<dbReference type="SUPFAM" id="SSF50630">
    <property type="entry name" value="Acid proteases"/>
    <property type="match status" value="1"/>
</dbReference>
<dbReference type="AlphaFoldDB" id="A0AAV1DFM4"/>
<dbReference type="Pfam" id="PF14541">
    <property type="entry name" value="TAXi_C"/>
    <property type="match status" value="1"/>
</dbReference>
<dbReference type="InterPro" id="IPR051708">
    <property type="entry name" value="Plant_Aspart_Prot_A1"/>
</dbReference>
<keyword evidence="10" id="KW-1185">Reference proteome</keyword>
<feature type="signal peptide" evidence="7">
    <location>
        <begin position="1"/>
        <end position="30"/>
    </location>
</feature>
<reference evidence="9" key="1">
    <citation type="submission" date="2023-03" db="EMBL/GenBank/DDBJ databases">
        <authorList>
            <person name="Julca I."/>
        </authorList>
    </citation>
    <scope>NUCLEOTIDE SEQUENCE</scope>
</reference>
<dbReference type="FunFam" id="2.40.70.10:FF:000034">
    <property type="entry name" value="Aspartyl protease family protein"/>
    <property type="match status" value="1"/>
</dbReference>
<dbReference type="GO" id="GO:0004190">
    <property type="term" value="F:aspartic-type endopeptidase activity"/>
    <property type="evidence" value="ECO:0007669"/>
    <property type="project" value="UniProtKB-KW"/>
</dbReference>
<dbReference type="GO" id="GO:0005576">
    <property type="term" value="C:extracellular region"/>
    <property type="evidence" value="ECO:0007669"/>
    <property type="project" value="TreeGrafter"/>
</dbReference>
<gene>
    <name evidence="9" type="ORF">OLC1_LOCUS14355</name>
</gene>
<dbReference type="InterPro" id="IPR032799">
    <property type="entry name" value="TAXi_C"/>
</dbReference>
<evidence type="ECO:0000256" key="2">
    <source>
        <dbReference type="ARBA" id="ARBA00022670"/>
    </source>
</evidence>
<proteinExistence type="inferred from homology"/>
<evidence type="ECO:0000256" key="3">
    <source>
        <dbReference type="ARBA" id="ARBA00022750"/>
    </source>
</evidence>
<sequence>MAFFSSSSSTMLCFFLPLFFLFHLFISSSSSPNPITIPISISNPNPDSDLYQQLSHLSSHSKARAHHLKHPYANSSAITSTPLLPHSYGGYSISLSFGTPPQVLSLIMDTGSDFVWFPCTKRYACKNCSFPGSNGIASFSPKQSSSVKIVGCLNQKCGWIHPDFDPSTSCSECQSVKSRNCTKICPPYIITYGSGSTGGIGLIETLDLPGKKVANFLVGCSLFSSRQPAGIAGFGRGVASLPSQLGIKKFSYCLLSRRFDDSGESSSLILDGESNSGKKTGDFSYTPFVKNPIVADRKAFQVYYYLGLKRISVGGKKIKIPHKYLDIDSEGNGGTIVDSGSTFTFMASPVFEPVVAEFTKQASHYKRAENIESLTGLKPCFNISGQKSVDLPELKFHFKGGAEMKLPLANYFLIAGNYDVICLTMVSDNSFGTDFSSGPSVILGSFQMQNFQVEYDLHNERFGFKQQSCK</sequence>
<evidence type="ECO:0000256" key="7">
    <source>
        <dbReference type="SAM" id="SignalP"/>
    </source>
</evidence>
<comment type="similarity">
    <text evidence="1">Belongs to the peptidase A1 family.</text>
</comment>
<dbReference type="Proteomes" id="UP001161247">
    <property type="component" value="Chromosome 5"/>
</dbReference>
<evidence type="ECO:0000256" key="1">
    <source>
        <dbReference type="ARBA" id="ARBA00007447"/>
    </source>
</evidence>
<dbReference type="InterPro" id="IPR021109">
    <property type="entry name" value="Peptidase_aspartic_dom_sf"/>
</dbReference>
<feature type="active site" evidence="6">
    <location>
        <position position="109"/>
    </location>
</feature>
<feature type="domain" description="Peptidase A1" evidence="8">
    <location>
        <begin position="91"/>
        <end position="465"/>
    </location>
</feature>
<evidence type="ECO:0000313" key="9">
    <source>
        <dbReference type="EMBL" id="CAI9105718.1"/>
    </source>
</evidence>
<evidence type="ECO:0000256" key="5">
    <source>
        <dbReference type="ARBA" id="ARBA00023180"/>
    </source>
</evidence>
<dbReference type="InterPro" id="IPR001461">
    <property type="entry name" value="Aspartic_peptidase_A1"/>
</dbReference>
<dbReference type="Gene3D" id="2.40.70.10">
    <property type="entry name" value="Acid Proteases"/>
    <property type="match status" value="2"/>
</dbReference>
<evidence type="ECO:0000313" key="10">
    <source>
        <dbReference type="Proteomes" id="UP001161247"/>
    </source>
</evidence>
<dbReference type="PANTHER" id="PTHR47967:SF36">
    <property type="entry name" value="PEPTIDASE A1 DOMAIN-CONTAINING PROTEIN"/>
    <property type="match status" value="1"/>
</dbReference>
<dbReference type="InterPro" id="IPR034161">
    <property type="entry name" value="Pepsin-like_plant"/>
</dbReference>
<evidence type="ECO:0000256" key="6">
    <source>
        <dbReference type="PIRSR" id="PIRSR601461-1"/>
    </source>
</evidence>
<dbReference type="GO" id="GO:0006508">
    <property type="term" value="P:proteolysis"/>
    <property type="evidence" value="ECO:0007669"/>
    <property type="project" value="UniProtKB-KW"/>
</dbReference>
<dbReference type="Pfam" id="PF14543">
    <property type="entry name" value="TAXi_N"/>
    <property type="match status" value="1"/>
</dbReference>
<dbReference type="CDD" id="cd05476">
    <property type="entry name" value="pepsin_A_like_plant"/>
    <property type="match status" value="1"/>
</dbReference>
<keyword evidence="2" id="KW-0645">Protease</keyword>
<feature type="chain" id="PRO_5043404450" evidence="7">
    <location>
        <begin position="31"/>
        <end position="470"/>
    </location>
</feature>
<evidence type="ECO:0000259" key="8">
    <source>
        <dbReference type="PROSITE" id="PS51767"/>
    </source>
</evidence>
<evidence type="ECO:0000256" key="4">
    <source>
        <dbReference type="ARBA" id="ARBA00022801"/>
    </source>
</evidence>
<keyword evidence="5" id="KW-0325">Glycoprotein</keyword>
<keyword evidence="4" id="KW-0378">Hydrolase</keyword>
<accession>A0AAV1DFM4</accession>
<dbReference type="InterPro" id="IPR033121">
    <property type="entry name" value="PEPTIDASE_A1"/>
</dbReference>
<dbReference type="InterPro" id="IPR032861">
    <property type="entry name" value="TAXi_N"/>
</dbReference>
<dbReference type="EMBL" id="OX459122">
    <property type="protein sequence ID" value="CAI9105718.1"/>
    <property type="molecule type" value="Genomic_DNA"/>
</dbReference>